<accession>A0A948W7Q3</accession>
<protein>
    <submittedName>
        <fullName evidence="1">Uncharacterized protein</fullName>
    </submittedName>
</protein>
<comment type="caution">
    <text evidence="1">The sequence shown here is derived from an EMBL/GenBank/DDBJ whole genome shotgun (WGS) entry which is preliminary data.</text>
</comment>
<dbReference type="Proteomes" id="UP000777784">
    <property type="component" value="Unassembled WGS sequence"/>
</dbReference>
<proteinExistence type="predicted"/>
<evidence type="ECO:0000313" key="2">
    <source>
        <dbReference type="Proteomes" id="UP000777784"/>
    </source>
</evidence>
<organism evidence="1 2">
    <name type="scientific">Eiseniibacteriota bacterium</name>
    <dbReference type="NCBI Taxonomy" id="2212470"/>
    <lineage>
        <taxon>Bacteria</taxon>
        <taxon>Candidatus Eiseniibacteriota</taxon>
    </lineage>
</organism>
<gene>
    <name evidence="1" type="ORF">KJ970_13275</name>
</gene>
<name>A0A948W7Q3_UNCEI</name>
<dbReference type="AlphaFoldDB" id="A0A948W7Q3"/>
<evidence type="ECO:0000313" key="1">
    <source>
        <dbReference type="EMBL" id="MBU2691886.1"/>
    </source>
</evidence>
<sequence length="68" mass="8393">MEHKGRFDIRIGEVSWSSSPTEMDKIGCDGLYIEDVKLRPFRQWPFKEQLRFIWRVIRRMVFWGLFDR</sequence>
<dbReference type="EMBL" id="JAHJDP010000077">
    <property type="protein sequence ID" value="MBU2691886.1"/>
    <property type="molecule type" value="Genomic_DNA"/>
</dbReference>
<reference evidence="1" key="1">
    <citation type="submission" date="2021-05" db="EMBL/GenBank/DDBJ databases">
        <title>Energy efficiency and biological interactions define the core microbiome of deep oligotrophic groundwater.</title>
        <authorList>
            <person name="Mehrshad M."/>
            <person name="Lopez-Fernandez M."/>
            <person name="Bell E."/>
            <person name="Bernier-Latmani R."/>
            <person name="Bertilsson S."/>
            <person name="Dopson M."/>
        </authorList>
    </citation>
    <scope>NUCLEOTIDE SEQUENCE</scope>
    <source>
        <strain evidence="1">Modern_marine.mb.64</strain>
    </source>
</reference>